<organism evidence="1 2">
    <name type="scientific">Puccinia coronata f. sp. avenae</name>
    <dbReference type="NCBI Taxonomy" id="200324"/>
    <lineage>
        <taxon>Eukaryota</taxon>
        <taxon>Fungi</taxon>
        <taxon>Dikarya</taxon>
        <taxon>Basidiomycota</taxon>
        <taxon>Pucciniomycotina</taxon>
        <taxon>Pucciniomycetes</taxon>
        <taxon>Pucciniales</taxon>
        <taxon>Pucciniaceae</taxon>
        <taxon>Puccinia</taxon>
    </lineage>
</organism>
<gene>
    <name evidence="1" type="ORF">PCANC_03679</name>
</gene>
<keyword evidence="2" id="KW-1185">Reference proteome</keyword>
<comment type="caution">
    <text evidence="1">The sequence shown here is derived from an EMBL/GenBank/DDBJ whole genome shotgun (WGS) entry which is preliminary data.</text>
</comment>
<dbReference type="Gene3D" id="3.40.50.300">
    <property type="entry name" value="P-loop containing nucleotide triphosphate hydrolases"/>
    <property type="match status" value="3"/>
</dbReference>
<name>A0A2N5VXS6_9BASI</name>
<proteinExistence type="predicted"/>
<reference evidence="1 2" key="1">
    <citation type="submission" date="2017-11" db="EMBL/GenBank/DDBJ databases">
        <title>De novo assembly and phasing of dikaryotic genomes from two isolates of Puccinia coronata f. sp. avenae, the causal agent of oat crown rust.</title>
        <authorList>
            <person name="Miller M.E."/>
            <person name="Zhang Y."/>
            <person name="Omidvar V."/>
            <person name="Sperschneider J."/>
            <person name="Schwessinger B."/>
            <person name="Raley C."/>
            <person name="Palmer J.M."/>
            <person name="Garnica D."/>
            <person name="Upadhyaya N."/>
            <person name="Rathjen J."/>
            <person name="Taylor J.M."/>
            <person name="Park R.F."/>
            <person name="Dodds P.N."/>
            <person name="Hirsch C.D."/>
            <person name="Kianian S.F."/>
            <person name="Figueroa M."/>
        </authorList>
    </citation>
    <scope>NUCLEOTIDE SEQUENCE [LARGE SCALE GENOMIC DNA]</scope>
    <source>
        <strain evidence="1">12NC29</strain>
    </source>
</reference>
<evidence type="ECO:0000313" key="2">
    <source>
        <dbReference type="Proteomes" id="UP000235388"/>
    </source>
</evidence>
<accession>A0A2N5VXS6</accession>
<dbReference type="InterPro" id="IPR027417">
    <property type="entry name" value="P-loop_NTPase"/>
</dbReference>
<dbReference type="STRING" id="200324.A0A2N5VXS6"/>
<evidence type="ECO:0000313" key="1">
    <source>
        <dbReference type="EMBL" id="PLW54766.1"/>
    </source>
</evidence>
<protein>
    <recommendedName>
        <fullName evidence="3">Phosphoribulokinase/uridine kinase domain-containing protein</fullName>
    </recommendedName>
</protein>
<dbReference type="OrthoDB" id="6362633at2759"/>
<evidence type="ECO:0008006" key="3">
    <source>
        <dbReference type="Google" id="ProtNLM"/>
    </source>
</evidence>
<dbReference type="PANTHER" id="PTHR10285">
    <property type="entry name" value="URIDINE KINASE"/>
    <property type="match status" value="1"/>
</dbReference>
<dbReference type="EMBL" id="PGCJ01000041">
    <property type="protein sequence ID" value="PLW54766.1"/>
    <property type="molecule type" value="Genomic_DNA"/>
</dbReference>
<dbReference type="Proteomes" id="UP000235388">
    <property type="component" value="Unassembled WGS sequence"/>
</dbReference>
<dbReference type="AlphaFoldDB" id="A0A2N5VXS6"/>
<dbReference type="SUPFAM" id="SSF52540">
    <property type="entry name" value="P-loop containing nucleoside triphosphate hydrolases"/>
    <property type="match status" value="1"/>
</dbReference>
<sequence>MEKQLETVSAAITASATEFFRREGTQRRYLVGITGRPGSGKSTVSRRLCQLINQNYSRAQQLAEGPPPPPADALAGSHQNHEISIVVSLDGWHYPRSVLDQFPDPEEAHRRRGAPETFDAAGYGAFVAALAMGTAGVLLAPEFSHAAKDPVADAIAVLPHHHLVILEGLYTLLQDGPHWAAASAHIHIPILVHALPDTAKNRLVNRHVQAGISPSPHLAAHRVDSNDHPNGEYLLKHSRSPLMVITSIDDPSLRTVTDQVP</sequence>